<protein>
    <submittedName>
        <fullName evidence="6">LacI family transcriptional regulator</fullName>
    </submittedName>
</protein>
<dbReference type="Gene3D" id="3.40.50.2300">
    <property type="match status" value="2"/>
</dbReference>
<feature type="domain" description="HTH lacI-type" evidence="5">
    <location>
        <begin position="3"/>
        <end position="57"/>
    </location>
</feature>
<dbReference type="AlphaFoldDB" id="A0A4S4BRK8"/>
<organism evidence="6 7">
    <name type="scientific">Cohnella fermenti</name>
    <dbReference type="NCBI Taxonomy" id="2565925"/>
    <lineage>
        <taxon>Bacteria</taxon>
        <taxon>Bacillati</taxon>
        <taxon>Bacillota</taxon>
        <taxon>Bacilli</taxon>
        <taxon>Bacillales</taxon>
        <taxon>Paenibacillaceae</taxon>
        <taxon>Cohnella</taxon>
    </lineage>
</organism>
<dbReference type="Proteomes" id="UP000310636">
    <property type="component" value="Unassembled WGS sequence"/>
</dbReference>
<keyword evidence="7" id="KW-1185">Reference proteome</keyword>
<dbReference type="Gene3D" id="1.10.260.40">
    <property type="entry name" value="lambda repressor-like DNA-binding domains"/>
    <property type="match status" value="1"/>
</dbReference>
<dbReference type="Pfam" id="PF13377">
    <property type="entry name" value="Peripla_BP_3"/>
    <property type="match status" value="1"/>
</dbReference>
<keyword evidence="1" id="KW-0805">Transcription regulation</keyword>
<dbReference type="SMART" id="SM00354">
    <property type="entry name" value="HTH_LACI"/>
    <property type="match status" value="1"/>
</dbReference>
<feature type="region of interest" description="Disordered" evidence="4">
    <location>
        <begin position="326"/>
        <end position="347"/>
    </location>
</feature>
<keyword evidence="2" id="KW-0238">DNA-binding</keyword>
<dbReference type="GO" id="GO:0000976">
    <property type="term" value="F:transcription cis-regulatory region binding"/>
    <property type="evidence" value="ECO:0007669"/>
    <property type="project" value="TreeGrafter"/>
</dbReference>
<evidence type="ECO:0000313" key="6">
    <source>
        <dbReference type="EMBL" id="THF77081.1"/>
    </source>
</evidence>
<dbReference type="InterPro" id="IPR046335">
    <property type="entry name" value="LacI/GalR-like_sensor"/>
</dbReference>
<keyword evidence="3" id="KW-0804">Transcription</keyword>
<dbReference type="InterPro" id="IPR000843">
    <property type="entry name" value="HTH_LacI"/>
</dbReference>
<evidence type="ECO:0000256" key="4">
    <source>
        <dbReference type="SAM" id="MobiDB-lite"/>
    </source>
</evidence>
<accession>A0A4S4BRK8</accession>
<dbReference type="SUPFAM" id="SSF47413">
    <property type="entry name" value="lambda repressor-like DNA-binding domains"/>
    <property type="match status" value="1"/>
</dbReference>
<dbReference type="PANTHER" id="PTHR30146">
    <property type="entry name" value="LACI-RELATED TRANSCRIPTIONAL REPRESSOR"/>
    <property type="match status" value="1"/>
</dbReference>
<proteinExistence type="predicted"/>
<evidence type="ECO:0000313" key="7">
    <source>
        <dbReference type="Proteomes" id="UP000310636"/>
    </source>
</evidence>
<evidence type="ECO:0000259" key="5">
    <source>
        <dbReference type="PROSITE" id="PS50932"/>
    </source>
</evidence>
<dbReference type="InterPro" id="IPR010982">
    <property type="entry name" value="Lambda_DNA-bd_dom_sf"/>
</dbReference>
<reference evidence="6 7" key="1">
    <citation type="submission" date="2019-04" db="EMBL/GenBank/DDBJ databases">
        <title>Cohnella sp. nov. isolated from preserved vegetables.</title>
        <authorList>
            <person name="Lin S.-Y."/>
            <person name="Hung M.-H."/>
            <person name="Young C.-C."/>
        </authorList>
    </citation>
    <scope>NUCLEOTIDE SEQUENCE [LARGE SCALE GENOMIC DNA]</scope>
    <source>
        <strain evidence="6 7">CC-MHH1044</strain>
    </source>
</reference>
<dbReference type="RefSeq" id="WP_136371029.1">
    <property type="nucleotide sequence ID" value="NZ_SSOB01000021.1"/>
</dbReference>
<dbReference type="OrthoDB" id="9775106at2"/>
<dbReference type="SUPFAM" id="SSF53822">
    <property type="entry name" value="Periplasmic binding protein-like I"/>
    <property type="match status" value="1"/>
</dbReference>
<dbReference type="PANTHER" id="PTHR30146:SF109">
    <property type="entry name" value="HTH-TYPE TRANSCRIPTIONAL REGULATOR GALS"/>
    <property type="match status" value="1"/>
</dbReference>
<evidence type="ECO:0000256" key="3">
    <source>
        <dbReference type="ARBA" id="ARBA00023163"/>
    </source>
</evidence>
<dbReference type="EMBL" id="SSOB01000021">
    <property type="protein sequence ID" value="THF77081.1"/>
    <property type="molecule type" value="Genomic_DNA"/>
</dbReference>
<dbReference type="CDD" id="cd01392">
    <property type="entry name" value="HTH_LacI"/>
    <property type="match status" value="1"/>
</dbReference>
<evidence type="ECO:0000256" key="2">
    <source>
        <dbReference type="ARBA" id="ARBA00023125"/>
    </source>
</evidence>
<evidence type="ECO:0000256" key="1">
    <source>
        <dbReference type="ARBA" id="ARBA00023015"/>
    </source>
</evidence>
<comment type="caution">
    <text evidence="6">The sequence shown here is derived from an EMBL/GenBank/DDBJ whole genome shotgun (WGS) entry which is preliminary data.</text>
</comment>
<dbReference type="GO" id="GO:0003700">
    <property type="term" value="F:DNA-binding transcription factor activity"/>
    <property type="evidence" value="ECO:0007669"/>
    <property type="project" value="TreeGrafter"/>
</dbReference>
<sequence length="347" mass="37809">MKASIFDVARKSGLSVVTVSRVINNAASVRPANREKVLRAMRELDYQPNASARSLAKGRTGVIGLTLTTLHDSFFDAVVKEANERLAERGYLLSLSIATGYNDSFHHPLFQEDRVDGILLLSPIDEDEYVTELRRKNIPFVLIDNSESHSSVPSVVVDNFKGGCEATRHLIGLGHTSIAHIGGTGSFLSSRERERGFLFAMEEAGLAPHSVERGEFEISSGYRIAKRWIESGTLPSAVFAADDYIALGVLDACKNEGIRVPRDLSIVGFDDQHLAAEFRPALTTVRQPAGEIAAAAVDLLLGIMAEPAKPGTVVQIEPKLIVRESTAAVESGKTIKKRTTKEQEERT</sequence>
<dbReference type="Pfam" id="PF00356">
    <property type="entry name" value="LacI"/>
    <property type="match status" value="1"/>
</dbReference>
<dbReference type="CDD" id="cd06267">
    <property type="entry name" value="PBP1_LacI_sugar_binding-like"/>
    <property type="match status" value="1"/>
</dbReference>
<dbReference type="PROSITE" id="PS50932">
    <property type="entry name" value="HTH_LACI_2"/>
    <property type="match status" value="1"/>
</dbReference>
<gene>
    <name evidence="6" type="ORF">E6C55_17080</name>
</gene>
<dbReference type="InterPro" id="IPR028082">
    <property type="entry name" value="Peripla_BP_I"/>
</dbReference>
<name>A0A4S4BRK8_9BACL</name>